<organism evidence="1 2">
    <name type="scientific">Algoriphagus hitonicola</name>
    <dbReference type="NCBI Taxonomy" id="435880"/>
    <lineage>
        <taxon>Bacteria</taxon>
        <taxon>Pseudomonadati</taxon>
        <taxon>Bacteroidota</taxon>
        <taxon>Cytophagia</taxon>
        <taxon>Cytophagales</taxon>
        <taxon>Cyclobacteriaceae</taxon>
        <taxon>Algoriphagus</taxon>
    </lineage>
</organism>
<dbReference type="PROSITE" id="PS51257">
    <property type="entry name" value="PROKAR_LIPOPROTEIN"/>
    <property type="match status" value="1"/>
</dbReference>
<dbReference type="Proteomes" id="UP000199642">
    <property type="component" value="Unassembled WGS sequence"/>
</dbReference>
<dbReference type="OrthoDB" id="820429at2"/>
<keyword evidence="2" id="KW-1185">Reference proteome</keyword>
<dbReference type="SUPFAM" id="SSF101898">
    <property type="entry name" value="NHL repeat"/>
    <property type="match status" value="1"/>
</dbReference>
<evidence type="ECO:0000313" key="2">
    <source>
        <dbReference type="Proteomes" id="UP000199642"/>
    </source>
</evidence>
<dbReference type="STRING" id="435880.SAMN04487988_101150"/>
<reference evidence="2" key="1">
    <citation type="submission" date="2016-10" db="EMBL/GenBank/DDBJ databases">
        <authorList>
            <person name="Varghese N."/>
            <person name="Submissions S."/>
        </authorList>
    </citation>
    <scope>NUCLEOTIDE SEQUENCE [LARGE SCALE GENOMIC DNA]</scope>
    <source>
        <strain evidence="2">DSM 19315</strain>
    </source>
</reference>
<accession>A0A1I2NQC4</accession>
<evidence type="ECO:0000313" key="1">
    <source>
        <dbReference type="EMBL" id="SFG03646.1"/>
    </source>
</evidence>
<protein>
    <recommendedName>
        <fullName evidence="3">6-bladed beta-propeller protein</fullName>
    </recommendedName>
</protein>
<dbReference type="Pfam" id="PF17170">
    <property type="entry name" value="DUF5128"/>
    <property type="match status" value="1"/>
</dbReference>
<gene>
    <name evidence="1" type="ORF">SAMN04487988_101150</name>
</gene>
<name>A0A1I2NQC4_9BACT</name>
<evidence type="ECO:0008006" key="3">
    <source>
        <dbReference type="Google" id="ProtNLM"/>
    </source>
</evidence>
<proteinExistence type="predicted"/>
<dbReference type="EMBL" id="FOPC01000001">
    <property type="protein sequence ID" value="SFG03646.1"/>
    <property type="molecule type" value="Genomic_DNA"/>
</dbReference>
<dbReference type="AlphaFoldDB" id="A0A1I2NQC4"/>
<sequence length="355" mass="40205">MQRKLLPFFSYIFFLFFSCENNSLTNTEKSSPKEPNFQSLAELQDNLSLLGSPSSFDIMEDGRIVLTDLNSPKMIIYDQDGNQEKVIQAEGNGPLQFQNPSIVKYYDGKIYLWCSQQLKLITYTPDGDPIEEFKIFDRAISNFTPFEDKLIAYTKGGFMDSYIQVYDLGLGKLEKSLGEVSNEQVLLDIFSCSGGIDLKNNYLIYIPSDELKINKFDLTTMQSIEETSLTDEEFQVGEIKTNPVDMVNSDFNQAVKFINENSTVTGISALDKGMVLISEVGYYEGDAQKGITNSSHRFDKYYVLDDNFELTQVYKSNKILGASPCLMTTKGNSLYQLIQGQKENDEGFVIKTIDF</sequence>